<reference evidence="4" key="1">
    <citation type="journal article" date="2019" name="Int. J. Syst. Evol. Microbiol.">
        <title>The Global Catalogue of Microorganisms (GCM) 10K type strain sequencing project: providing services to taxonomists for standard genome sequencing and annotation.</title>
        <authorList>
            <consortium name="The Broad Institute Genomics Platform"/>
            <consortium name="The Broad Institute Genome Sequencing Center for Infectious Disease"/>
            <person name="Wu L."/>
            <person name="Ma J."/>
        </authorList>
    </citation>
    <scope>NUCLEOTIDE SEQUENCE [LARGE SCALE GENOMIC DNA]</scope>
    <source>
        <strain evidence="4">CGMCC 1.7003</strain>
    </source>
</reference>
<dbReference type="Proteomes" id="UP000659697">
    <property type="component" value="Unassembled WGS sequence"/>
</dbReference>
<dbReference type="CDD" id="cd00254">
    <property type="entry name" value="LT-like"/>
    <property type="match status" value="1"/>
</dbReference>
<sequence length="228" mass="25062">MQRYLSILVIWACLNQLGYATELPVNKPQVKLSPSAAPVQSIPVQAKPQFVVYKTVSADGVAHFSDQRPRAVPFELLRYDCFACAPASSINWQNTPLFTQRFSKIISTVAHEQQLEKALIRAVIHAESAFNPAAISAKGAAGLMQLMPTTMQHFAVQNALEPEQNIRAGSQYLAKLLVDFNGDLPLALAAYNAGPGAVRRYNGIPPFPETQAYVERVQILLARYAQNP</sequence>
<protein>
    <submittedName>
        <fullName evidence="3">Lytic transglycosylase</fullName>
    </submittedName>
</protein>
<dbReference type="InterPro" id="IPR023346">
    <property type="entry name" value="Lysozyme-like_dom_sf"/>
</dbReference>
<evidence type="ECO:0000313" key="3">
    <source>
        <dbReference type="EMBL" id="GHG63823.1"/>
    </source>
</evidence>
<evidence type="ECO:0000259" key="2">
    <source>
        <dbReference type="Pfam" id="PF01464"/>
    </source>
</evidence>
<dbReference type="Gene3D" id="1.10.530.10">
    <property type="match status" value="1"/>
</dbReference>
<keyword evidence="4" id="KW-1185">Reference proteome</keyword>
<evidence type="ECO:0000256" key="1">
    <source>
        <dbReference type="ARBA" id="ARBA00007734"/>
    </source>
</evidence>
<dbReference type="PANTHER" id="PTHR37423">
    <property type="entry name" value="SOLUBLE LYTIC MUREIN TRANSGLYCOSYLASE-RELATED"/>
    <property type="match status" value="1"/>
</dbReference>
<name>A0ABQ3L462_9ALTE</name>
<dbReference type="InterPro" id="IPR008258">
    <property type="entry name" value="Transglycosylase_SLT_dom_1"/>
</dbReference>
<dbReference type="EMBL" id="BNAO01000002">
    <property type="protein sequence ID" value="GHG63823.1"/>
    <property type="molecule type" value="Genomic_DNA"/>
</dbReference>
<comment type="similarity">
    <text evidence="1">Belongs to the transglycosylase Slt family.</text>
</comment>
<evidence type="ECO:0000313" key="4">
    <source>
        <dbReference type="Proteomes" id="UP000659697"/>
    </source>
</evidence>
<comment type="caution">
    <text evidence="3">The sequence shown here is derived from an EMBL/GenBank/DDBJ whole genome shotgun (WGS) entry which is preliminary data.</text>
</comment>
<gene>
    <name evidence="3" type="ORF">GCM10010919_09870</name>
</gene>
<organism evidence="3 4">
    <name type="scientific">Alishewanella longhuensis</name>
    <dbReference type="NCBI Taxonomy" id="1091037"/>
    <lineage>
        <taxon>Bacteria</taxon>
        <taxon>Pseudomonadati</taxon>
        <taxon>Pseudomonadota</taxon>
        <taxon>Gammaproteobacteria</taxon>
        <taxon>Alteromonadales</taxon>
        <taxon>Alteromonadaceae</taxon>
        <taxon>Alishewanella</taxon>
    </lineage>
</organism>
<proteinExistence type="inferred from homology"/>
<dbReference type="SUPFAM" id="SSF53955">
    <property type="entry name" value="Lysozyme-like"/>
    <property type="match status" value="1"/>
</dbReference>
<dbReference type="RefSeq" id="WP_229833438.1">
    <property type="nucleotide sequence ID" value="NZ_BNAO01000002.1"/>
</dbReference>
<feature type="domain" description="Transglycosylase SLT" evidence="2">
    <location>
        <begin position="109"/>
        <end position="209"/>
    </location>
</feature>
<dbReference type="PANTHER" id="PTHR37423:SF2">
    <property type="entry name" value="MEMBRANE-BOUND LYTIC MUREIN TRANSGLYCOSYLASE C"/>
    <property type="match status" value="1"/>
</dbReference>
<dbReference type="Pfam" id="PF01464">
    <property type="entry name" value="SLT"/>
    <property type="match status" value="1"/>
</dbReference>
<accession>A0ABQ3L462</accession>